<keyword evidence="4" id="KW-1185">Reference proteome</keyword>
<comment type="caution">
    <text evidence="3">The sequence shown here is derived from an EMBL/GenBank/DDBJ whole genome shotgun (WGS) entry which is preliminary data.</text>
</comment>
<keyword evidence="2" id="KW-1133">Transmembrane helix</keyword>
<accession>A0ABS2L675</accession>
<dbReference type="EMBL" id="JAFBBU010000001">
    <property type="protein sequence ID" value="MBM7472574.1"/>
    <property type="molecule type" value="Genomic_DNA"/>
</dbReference>
<evidence type="ECO:0000313" key="3">
    <source>
        <dbReference type="EMBL" id="MBM7472574.1"/>
    </source>
</evidence>
<proteinExistence type="predicted"/>
<evidence type="ECO:0000313" key="4">
    <source>
        <dbReference type="Proteomes" id="UP000776164"/>
    </source>
</evidence>
<organism evidence="3 4">
    <name type="scientific">Subtercola frigoramans</name>
    <dbReference type="NCBI Taxonomy" id="120298"/>
    <lineage>
        <taxon>Bacteria</taxon>
        <taxon>Bacillati</taxon>
        <taxon>Actinomycetota</taxon>
        <taxon>Actinomycetes</taxon>
        <taxon>Micrococcales</taxon>
        <taxon>Microbacteriaceae</taxon>
        <taxon>Subtercola</taxon>
    </lineage>
</organism>
<keyword evidence="2" id="KW-0472">Membrane</keyword>
<evidence type="ECO:0000256" key="2">
    <source>
        <dbReference type="SAM" id="Phobius"/>
    </source>
</evidence>
<dbReference type="RefSeq" id="WP_205109423.1">
    <property type="nucleotide sequence ID" value="NZ_BAAAHT010000002.1"/>
</dbReference>
<evidence type="ECO:0000256" key="1">
    <source>
        <dbReference type="SAM" id="MobiDB-lite"/>
    </source>
</evidence>
<sequence>MTLSSQNLPDDDRPSEGGKAGKAKIDRDIRNHPQYKMPWWRKPMGPLTYWVVAIVAAVIVVVAVVLSLSLGIRLF</sequence>
<feature type="transmembrane region" description="Helical" evidence="2">
    <location>
        <begin position="47"/>
        <end position="72"/>
    </location>
</feature>
<keyword evidence="2" id="KW-0812">Transmembrane</keyword>
<feature type="region of interest" description="Disordered" evidence="1">
    <location>
        <begin position="1"/>
        <end position="26"/>
    </location>
</feature>
<gene>
    <name evidence="3" type="ORF">JOE66_002208</name>
</gene>
<dbReference type="Proteomes" id="UP000776164">
    <property type="component" value="Unassembled WGS sequence"/>
</dbReference>
<name>A0ABS2L675_9MICO</name>
<reference evidence="3 4" key="1">
    <citation type="submission" date="2021-01" db="EMBL/GenBank/DDBJ databases">
        <title>Sequencing the genomes of 1000 actinobacteria strains.</title>
        <authorList>
            <person name="Klenk H.-P."/>
        </authorList>
    </citation>
    <scope>NUCLEOTIDE SEQUENCE [LARGE SCALE GENOMIC DNA]</scope>
    <source>
        <strain evidence="3 4">DSM 13057</strain>
    </source>
</reference>
<protein>
    <submittedName>
        <fullName evidence="3">Uncharacterized protein</fullName>
    </submittedName>
</protein>